<dbReference type="Proteomes" id="UP000735302">
    <property type="component" value="Unassembled WGS sequence"/>
</dbReference>
<sequence length="128" mass="13964">MPSAPWPDEEPKSLRSPCYGLAVYKNQTLLINRSVRTSYQSMAILKVRRFICPPPGLGADGGAQDYEAPSQALARTSVVGMARTALSPTEMRYKIVKFISKGHNETMPHNAKSWIAANGGIDFALIAI</sequence>
<dbReference type="AlphaFoldDB" id="A0AAV4ARE8"/>
<evidence type="ECO:0000313" key="1">
    <source>
        <dbReference type="EMBL" id="GFO09890.1"/>
    </source>
</evidence>
<name>A0AAV4ARE8_9GAST</name>
<organism evidence="1 2">
    <name type="scientific">Plakobranchus ocellatus</name>
    <dbReference type="NCBI Taxonomy" id="259542"/>
    <lineage>
        <taxon>Eukaryota</taxon>
        <taxon>Metazoa</taxon>
        <taxon>Spiralia</taxon>
        <taxon>Lophotrochozoa</taxon>
        <taxon>Mollusca</taxon>
        <taxon>Gastropoda</taxon>
        <taxon>Heterobranchia</taxon>
        <taxon>Euthyneura</taxon>
        <taxon>Panpulmonata</taxon>
        <taxon>Sacoglossa</taxon>
        <taxon>Placobranchoidea</taxon>
        <taxon>Plakobranchidae</taxon>
        <taxon>Plakobranchus</taxon>
    </lineage>
</organism>
<gene>
    <name evidence="1" type="ORF">PoB_003639500</name>
</gene>
<evidence type="ECO:0000313" key="2">
    <source>
        <dbReference type="Proteomes" id="UP000735302"/>
    </source>
</evidence>
<proteinExistence type="predicted"/>
<reference evidence="1 2" key="1">
    <citation type="journal article" date="2021" name="Elife">
        <title>Chloroplast acquisition without the gene transfer in kleptoplastic sea slugs, Plakobranchus ocellatus.</title>
        <authorList>
            <person name="Maeda T."/>
            <person name="Takahashi S."/>
            <person name="Yoshida T."/>
            <person name="Shimamura S."/>
            <person name="Takaki Y."/>
            <person name="Nagai Y."/>
            <person name="Toyoda A."/>
            <person name="Suzuki Y."/>
            <person name="Arimoto A."/>
            <person name="Ishii H."/>
            <person name="Satoh N."/>
            <person name="Nishiyama T."/>
            <person name="Hasebe M."/>
            <person name="Maruyama T."/>
            <person name="Minagawa J."/>
            <person name="Obokata J."/>
            <person name="Shigenobu S."/>
        </authorList>
    </citation>
    <scope>NUCLEOTIDE SEQUENCE [LARGE SCALE GENOMIC DNA]</scope>
</reference>
<dbReference type="EMBL" id="BLXT01004129">
    <property type="protein sequence ID" value="GFO09890.1"/>
    <property type="molecule type" value="Genomic_DNA"/>
</dbReference>
<accession>A0AAV4ARE8</accession>
<keyword evidence="2" id="KW-1185">Reference proteome</keyword>
<protein>
    <submittedName>
        <fullName evidence="1">Uncharacterized protein</fullName>
    </submittedName>
</protein>
<comment type="caution">
    <text evidence="1">The sequence shown here is derived from an EMBL/GenBank/DDBJ whole genome shotgun (WGS) entry which is preliminary data.</text>
</comment>